<name>A0AB34VEA3_9GAMM</name>
<evidence type="ECO:0000313" key="2">
    <source>
        <dbReference type="EMBL" id="KTS96590.1"/>
    </source>
</evidence>
<gene>
    <name evidence="2" type="ORF">RSA13_13235</name>
</gene>
<comment type="caution">
    <text evidence="2">The sequence shown here is derived from an EMBL/GenBank/DDBJ whole genome shotgun (WGS) entry which is preliminary data.</text>
</comment>
<dbReference type="Proteomes" id="UP000072520">
    <property type="component" value="Unassembled WGS sequence"/>
</dbReference>
<keyword evidence="1" id="KW-0472">Membrane</keyword>
<keyword evidence="1" id="KW-1133">Transmembrane helix</keyword>
<keyword evidence="1" id="KW-0812">Transmembrane</keyword>
<dbReference type="AlphaFoldDB" id="A0AB34VEA3"/>
<feature type="transmembrane region" description="Helical" evidence="1">
    <location>
        <begin position="53"/>
        <end position="76"/>
    </location>
</feature>
<evidence type="ECO:0000313" key="3">
    <source>
        <dbReference type="Proteomes" id="UP000072520"/>
    </source>
</evidence>
<protein>
    <recommendedName>
        <fullName evidence="4">Inner membrane protein</fullName>
    </recommendedName>
</protein>
<organism evidence="2 3">
    <name type="scientific">Pantoea stewartii</name>
    <dbReference type="NCBI Taxonomy" id="66269"/>
    <lineage>
        <taxon>Bacteria</taxon>
        <taxon>Pseudomonadati</taxon>
        <taxon>Pseudomonadota</taxon>
        <taxon>Gammaproteobacteria</taxon>
        <taxon>Enterobacterales</taxon>
        <taxon>Erwiniaceae</taxon>
        <taxon>Pantoea</taxon>
    </lineage>
</organism>
<proteinExistence type="predicted"/>
<evidence type="ECO:0008006" key="4">
    <source>
        <dbReference type="Google" id="ProtNLM"/>
    </source>
</evidence>
<accession>A0AB34VEA3</accession>
<evidence type="ECO:0000256" key="1">
    <source>
        <dbReference type="SAM" id="Phobius"/>
    </source>
</evidence>
<feature type="transmembrane region" description="Helical" evidence="1">
    <location>
        <begin position="20"/>
        <end position="41"/>
    </location>
</feature>
<dbReference type="EMBL" id="LDSI01000018">
    <property type="protein sequence ID" value="KTS96590.1"/>
    <property type="molecule type" value="Genomic_DNA"/>
</dbReference>
<reference evidence="2 3" key="1">
    <citation type="journal article" date="2016" name="Front. Microbiol.">
        <title>Genomic Resource of Rice Seed Associated Bacteria.</title>
        <authorList>
            <person name="Midha S."/>
            <person name="Bansal K."/>
            <person name="Sharma S."/>
            <person name="Kumar N."/>
            <person name="Patil P.P."/>
            <person name="Chaudhry V."/>
            <person name="Patil P.B."/>
        </authorList>
    </citation>
    <scope>NUCLEOTIDE SEQUENCE [LARGE SCALE GENOMIC DNA]</scope>
    <source>
        <strain evidence="2 3">RSA13</strain>
    </source>
</reference>
<sequence>MILLLYIFIIVEFKKRSAKYRQICMGKLLIVLIFMCFMGIVVTCKKFKRLFRFFYASAKIFFASLFLMYLTLLPIYGRIRPLN</sequence>